<dbReference type="NCBIfam" id="TIGR00976">
    <property type="entry name" value="CocE_NonD"/>
    <property type="match status" value="1"/>
</dbReference>
<dbReference type="eggNOG" id="ENOG502S5CV">
    <property type="taxonomic scope" value="Eukaryota"/>
</dbReference>
<keyword evidence="5" id="KW-1185">Reference proteome</keyword>
<dbReference type="GO" id="GO:0008239">
    <property type="term" value="F:dipeptidyl-peptidase activity"/>
    <property type="evidence" value="ECO:0007669"/>
    <property type="project" value="InterPro"/>
</dbReference>
<dbReference type="GeneID" id="8863095"/>
<dbReference type="Proteomes" id="UP000006671">
    <property type="component" value="Unassembled WGS sequence"/>
</dbReference>
<dbReference type="InParanoid" id="D2VL14"/>
<gene>
    <name evidence="4" type="ORF">NAEGRDRAFT_80397</name>
</gene>
<dbReference type="InterPro" id="IPR029058">
    <property type="entry name" value="AB_hydrolase_fold"/>
</dbReference>
<dbReference type="Pfam" id="PF02129">
    <property type="entry name" value="Peptidase_S15"/>
    <property type="match status" value="2"/>
</dbReference>
<dbReference type="SUPFAM" id="SSF49785">
    <property type="entry name" value="Galactose-binding domain-like"/>
    <property type="match status" value="1"/>
</dbReference>
<evidence type="ECO:0000313" key="4">
    <source>
        <dbReference type="EMBL" id="EFC42542.1"/>
    </source>
</evidence>
<dbReference type="OrthoDB" id="416441at2759"/>
<evidence type="ECO:0000256" key="1">
    <source>
        <dbReference type="ARBA" id="ARBA00022801"/>
    </source>
</evidence>
<evidence type="ECO:0000259" key="3">
    <source>
        <dbReference type="SMART" id="SM00939"/>
    </source>
</evidence>
<dbReference type="InterPro" id="IPR008979">
    <property type="entry name" value="Galactose-bd-like_sf"/>
</dbReference>
<sequence>MTPTTRMNKLLLMEILVIIVLLIGVVARCDSKSQNMLQFMIPTSDGTAKLNTIVSYPDPDLNADKPHDLVFERTPYGQGRLSDDRMVLNSAQYLYAGQDLRGCHNSTGEYDMWRSEWQDSQSTIQYLSKNLKGFSGNVFSVGASANAIASYFQTREKVDWLKGQCLLVGTADVYNFVFQGGAFRQQDLTYWLKFYAYQPQFVQKVLDHESYSEFWEPVTLKSGENVTFPSLHISGWADLFLNGTLNAFDMYRKNRPNDTYLIVLPTGHCTKSQISFPGTDLMLHPEIFCPYLFKYGSLPSLDYVTFYMMGPDSVESGTMGNFYVTMKDFPETRPIEFVLTSNQKLQAASNQDSMTYFGKPRVQTNPGKIPYVYNPSNPTPTIGGNNLMIPTCGPYDQRENEKRSDNILFTSDTFKDQMFIVGRMSVSFKVSSNCTDTDFVVRFSDVYPDGRSMLLGDSILRMRWRESNVKKTLMEPGTIYPITISMWPTAYIFNPGHAMRITITSSNSPRFSINPNNGLNLNQTGPQQIALNTLFIDDSAVFTLPLVKKPFMLNKAKVDMKGVFSKIYKQP</sequence>
<dbReference type="AlphaFoldDB" id="D2VL14"/>
<feature type="chain" id="PRO_5003038252" evidence="2">
    <location>
        <begin position="28"/>
        <end position="571"/>
    </location>
</feature>
<keyword evidence="2" id="KW-0732">Signal</keyword>
<keyword evidence="1" id="KW-0378">Hydrolase</keyword>
<dbReference type="STRING" id="5762.D2VL14"/>
<feature type="domain" description="Xaa-Pro dipeptidyl-peptidase C-terminal" evidence="3">
    <location>
        <begin position="301"/>
        <end position="544"/>
    </location>
</feature>
<dbReference type="Gene3D" id="3.40.50.1820">
    <property type="entry name" value="alpha/beta hydrolase"/>
    <property type="match status" value="1"/>
</dbReference>
<evidence type="ECO:0000313" key="5">
    <source>
        <dbReference type="Proteomes" id="UP000006671"/>
    </source>
</evidence>
<proteinExistence type="predicted"/>
<dbReference type="SUPFAM" id="SSF53474">
    <property type="entry name" value="alpha/beta-Hydrolases"/>
    <property type="match status" value="1"/>
</dbReference>
<dbReference type="KEGG" id="ngr:NAEGRDRAFT_80397"/>
<reference evidence="4 5" key="1">
    <citation type="journal article" date="2010" name="Cell">
        <title>The genome of Naegleria gruberi illuminates early eukaryotic versatility.</title>
        <authorList>
            <person name="Fritz-Laylin L.K."/>
            <person name="Prochnik S.E."/>
            <person name="Ginger M.L."/>
            <person name="Dacks J.B."/>
            <person name="Carpenter M.L."/>
            <person name="Field M.C."/>
            <person name="Kuo A."/>
            <person name="Paredez A."/>
            <person name="Chapman J."/>
            <person name="Pham J."/>
            <person name="Shu S."/>
            <person name="Neupane R."/>
            <person name="Cipriano M."/>
            <person name="Mancuso J."/>
            <person name="Tu H."/>
            <person name="Salamov A."/>
            <person name="Lindquist E."/>
            <person name="Shapiro H."/>
            <person name="Lucas S."/>
            <person name="Grigoriev I.V."/>
            <person name="Cande W.Z."/>
            <person name="Fulton C."/>
            <person name="Rokhsar D.S."/>
            <person name="Dawson S.C."/>
        </authorList>
    </citation>
    <scope>NUCLEOTIDE SEQUENCE [LARGE SCALE GENOMIC DNA]</scope>
    <source>
        <strain evidence="4 5">NEG-M</strain>
    </source>
</reference>
<dbReference type="EMBL" id="GG738879">
    <property type="protein sequence ID" value="EFC42542.1"/>
    <property type="molecule type" value="Genomic_DNA"/>
</dbReference>
<dbReference type="Gene3D" id="2.60.120.260">
    <property type="entry name" value="Galactose-binding domain-like"/>
    <property type="match status" value="1"/>
</dbReference>
<dbReference type="InterPro" id="IPR005674">
    <property type="entry name" value="CocE/Ser_esterase"/>
</dbReference>
<feature type="signal peptide" evidence="2">
    <location>
        <begin position="1"/>
        <end position="27"/>
    </location>
</feature>
<dbReference type="VEuPathDB" id="AmoebaDB:NAEGRDRAFT_80397"/>
<dbReference type="Pfam" id="PF08530">
    <property type="entry name" value="PepX_C"/>
    <property type="match status" value="1"/>
</dbReference>
<name>D2VL14_NAEGR</name>
<protein>
    <submittedName>
        <fullName evidence="4">Peptidase S15</fullName>
    </submittedName>
</protein>
<dbReference type="InterPro" id="IPR013736">
    <property type="entry name" value="Xaa-Pro_dipept_C"/>
</dbReference>
<dbReference type="SMART" id="SM00939">
    <property type="entry name" value="PepX_C"/>
    <property type="match status" value="1"/>
</dbReference>
<accession>D2VL14</accession>
<organism evidence="5">
    <name type="scientific">Naegleria gruberi</name>
    <name type="common">Amoeba</name>
    <dbReference type="NCBI Taxonomy" id="5762"/>
    <lineage>
        <taxon>Eukaryota</taxon>
        <taxon>Discoba</taxon>
        <taxon>Heterolobosea</taxon>
        <taxon>Tetramitia</taxon>
        <taxon>Eutetramitia</taxon>
        <taxon>Vahlkampfiidae</taxon>
        <taxon>Naegleria</taxon>
    </lineage>
</organism>
<evidence type="ECO:0000256" key="2">
    <source>
        <dbReference type="SAM" id="SignalP"/>
    </source>
</evidence>
<dbReference type="RefSeq" id="XP_002675286.1">
    <property type="nucleotide sequence ID" value="XM_002675240.1"/>
</dbReference>
<dbReference type="InterPro" id="IPR000383">
    <property type="entry name" value="Xaa-Pro-like_dom"/>
</dbReference>